<protein>
    <submittedName>
        <fullName evidence="1">Uncharacterized protein</fullName>
    </submittedName>
</protein>
<dbReference type="GO" id="GO:0004674">
    <property type="term" value="F:protein serine/threonine kinase activity"/>
    <property type="evidence" value="ECO:0007669"/>
    <property type="project" value="InterPro"/>
</dbReference>
<sequence>MRSFSCVDASVGLSDQGEKSCNPTTYRSTYDSPLAYKLLIGLNSIVVCLAFFIYSFCARGYDIECGEGRQDNYLQLALNGFRNKIKGNDIKWIKRSVVHRKVLEDLVKKLKYKPHTVKTIGVYKVCFEDHFRIGCGSNGTEVFVGLGTDGVEVAIKRLKSDFSYLGENEKNMMNSQRLKDNPNVLTYRFHTEGRQYVYLITNLEEESLNQFVRSTARSLDELQKKGPTILKQILL</sequence>
<dbReference type="GO" id="GO:0051082">
    <property type="term" value="F:unfolded protein binding"/>
    <property type="evidence" value="ECO:0007669"/>
    <property type="project" value="TreeGrafter"/>
</dbReference>
<dbReference type="PANTHER" id="PTHR13954:SF6">
    <property type="entry name" value="NON-SPECIFIC SERINE_THREONINE PROTEIN KINASE"/>
    <property type="match status" value="1"/>
</dbReference>
<accession>A0A6S7LU96</accession>
<dbReference type="SUPFAM" id="SSF56112">
    <property type="entry name" value="Protein kinase-like (PK-like)"/>
    <property type="match status" value="1"/>
</dbReference>
<evidence type="ECO:0000313" key="1">
    <source>
        <dbReference type="EMBL" id="CAB4044892.1"/>
    </source>
</evidence>
<feature type="non-terminal residue" evidence="1">
    <location>
        <position position="1"/>
    </location>
</feature>
<gene>
    <name evidence="1" type="ORF">PACLA_8A054962</name>
</gene>
<proteinExistence type="predicted"/>
<dbReference type="Gene3D" id="1.10.510.10">
    <property type="entry name" value="Transferase(Phosphotransferase) domain 1"/>
    <property type="match status" value="1"/>
</dbReference>
<dbReference type="EMBL" id="CACRXK020036745">
    <property type="protein sequence ID" value="CAB4044892.1"/>
    <property type="molecule type" value="Genomic_DNA"/>
</dbReference>
<dbReference type="GO" id="GO:1990604">
    <property type="term" value="C:IRE1-TRAF2-ASK1 complex"/>
    <property type="evidence" value="ECO:0007669"/>
    <property type="project" value="TreeGrafter"/>
</dbReference>
<keyword evidence="2" id="KW-1185">Reference proteome</keyword>
<organism evidence="1 2">
    <name type="scientific">Paramuricea clavata</name>
    <name type="common">Red gorgonian</name>
    <name type="synonym">Violescent sea-whip</name>
    <dbReference type="NCBI Taxonomy" id="317549"/>
    <lineage>
        <taxon>Eukaryota</taxon>
        <taxon>Metazoa</taxon>
        <taxon>Cnidaria</taxon>
        <taxon>Anthozoa</taxon>
        <taxon>Octocorallia</taxon>
        <taxon>Malacalcyonacea</taxon>
        <taxon>Plexauridae</taxon>
        <taxon>Paramuricea</taxon>
    </lineage>
</organism>
<dbReference type="GO" id="GO:0070059">
    <property type="term" value="P:intrinsic apoptotic signaling pathway in response to endoplasmic reticulum stress"/>
    <property type="evidence" value="ECO:0007669"/>
    <property type="project" value="TreeGrafter"/>
</dbReference>
<dbReference type="InterPro" id="IPR045133">
    <property type="entry name" value="IRE1/2-like"/>
</dbReference>
<reference evidence="1" key="1">
    <citation type="submission" date="2020-04" db="EMBL/GenBank/DDBJ databases">
        <authorList>
            <person name="Alioto T."/>
            <person name="Alioto T."/>
            <person name="Gomez Garrido J."/>
        </authorList>
    </citation>
    <scope>NUCLEOTIDE SEQUENCE</scope>
    <source>
        <strain evidence="1">A484AB</strain>
    </source>
</reference>
<dbReference type="InterPro" id="IPR011009">
    <property type="entry name" value="Kinase-like_dom_sf"/>
</dbReference>
<comment type="caution">
    <text evidence="1">The sequence shown here is derived from an EMBL/GenBank/DDBJ whole genome shotgun (WGS) entry which is preliminary data.</text>
</comment>
<dbReference type="AlphaFoldDB" id="A0A6S7LU96"/>
<evidence type="ECO:0000313" key="2">
    <source>
        <dbReference type="Proteomes" id="UP001152795"/>
    </source>
</evidence>
<dbReference type="GO" id="GO:0036498">
    <property type="term" value="P:IRE1-mediated unfolded protein response"/>
    <property type="evidence" value="ECO:0007669"/>
    <property type="project" value="TreeGrafter"/>
</dbReference>
<dbReference type="OrthoDB" id="63989at2759"/>
<name>A0A6S7LU96_PARCT</name>
<dbReference type="GO" id="GO:0004521">
    <property type="term" value="F:RNA endonuclease activity"/>
    <property type="evidence" value="ECO:0007669"/>
    <property type="project" value="InterPro"/>
</dbReference>
<dbReference type="PANTHER" id="PTHR13954">
    <property type="entry name" value="IRE1-RELATED"/>
    <property type="match status" value="1"/>
</dbReference>
<dbReference type="Proteomes" id="UP001152795">
    <property type="component" value="Unassembled WGS sequence"/>
</dbReference>